<name>L0KCH3_HALHC</name>
<evidence type="ECO:0000256" key="1">
    <source>
        <dbReference type="ARBA" id="ARBA00007637"/>
    </source>
</evidence>
<comment type="similarity">
    <text evidence="1">Belongs to the NAD(P)-dependent epimerase/dehydratase family.</text>
</comment>
<dbReference type="EMBL" id="CP003359">
    <property type="protein sequence ID" value="AGB42250.1"/>
    <property type="molecule type" value="Genomic_DNA"/>
</dbReference>
<dbReference type="KEGG" id="hhl:Halha_2376"/>
<proteinExistence type="inferred from homology"/>
<dbReference type="Proteomes" id="UP000010880">
    <property type="component" value="Chromosome"/>
</dbReference>
<reference evidence="4" key="1">
    <citation type="submission" date="2012-02" db="EMBL/GenBank/DDBJ databases">
        <title>The complete genome of Halobacteroides halobius DSM 5150.</title>
        <authorList>
            <person name="Lucas S."/>
            <person name="Copeland A."/>
            <person name="Lapidus A."/>
            <person name="Glavina del Rio T."/>
            <person name="Dalin E."/>
            <person name="Tice H."/>
            <person name="Bruce D."/>
            <person name="Goodwin L."/>
            <person name="Pitluck S."/>
            <person name="Peters L."/>
            <person name="Mikhailova N."/>
            <person name="Gu W."/>
            <person name="Kyrpides N."/>
            <person name="Mavromatis K."/>
            <person name="Ivanova N."/>
            <person name="Brettin T."/>
            <person name="Detter J.C."/>
            <person name="Han C."/>
            <person name="Larimer F."/>
            <person name="Land M."/>
            <person name="Hauser L."/>
            <person name="Markowitz V."/>
            <person name="Cheng J.-F."/>
            <person name="Hugenholtz P."/>
            <person name="Woyke T."/>
            <person name="Wu D."/>
            <person name="Tindall B."/>
            <person name="Pomrenke H."/>
            <person name="Brambilla E."/>
            <person name="Klenk H.-P."/>
            <person name="Eisen J.A."/>
        </authorList>
    </citation>
    <scope>NUCLEOTIDE SEQUENCE [LARGE SCALE GENOMIC DNA]</scope>
    <source>
        <strain evidence="4">ATCC 35273 / DSM 5150 / MD-1</strain>
    </source>
</reference>
<feature type="domain" description="NAD-dependent epimerase/dehydratase" evidence="2">
    <location>
        <begin position="6"/>
        <end position="235"/>
    </location>
</feature>
<dbReference type="RefSeq" id="WP_015327964.1">
    <property type="nucleotide sequence ID" value="NC_019978.1"/>
</dbReference>
<evidence type="ECO:0000259" key="2">
    <source>
        <dbReference type="Pfam" id="PF01370"/>
    </source>
</evidence>
<keyword evidence="4" id="KW-1185">Reference proteome</keyword>
<dbReference type="PATRIC" id="fig|748449.3.peg.2297"/>
<organism evidence="3 4">
    <name type="scientific">Halobacteroides halobius (strain ATCC 35273 / DSM 5150 / MD-1)</name>
    <dbReference type="NCBI Taxonomy" id="748449"/>
    <lineage>
        <taxon>Bacteria</taxon>
        <taxon>Bacillati</taxon>
        <taxon>Bacillota</taxon>
        <taxon>Clostridia</taxon>
        <taxon>Halanaerobiales</taxon>
        <taxon>Halobacteroidaceae</taxon>
        <taxon>Halobacteroides</taxon>
    </lineage>
</organism>
<dbReference type="SUPFAM" id="SSF51735">
    <property type="entry name" value="NAD(P)-binding Rossmann-fold domains"/>
    <property type="match status" value="1"/>
</dbReference>
<dbReference type="eggNOG" id="COG1087">
    <property type="taxonomic scope" value="Bacteria"/>
</dbReference>
<dbReference type="STRING" id="748449.Halha_2376"/>
<dbReference type="HOGENOM" id="CLU_007383_1_7_9"/>
<sequence length="318" mass="35941">MFLRTVLVTGGAGFIGSHIVDKLIAKGDRVIVVDNLSTGKKENLNPQAEFYQLDIRDDLTEVFENYQIDYVIHQAAQIDVQQSLEQPDFDSDVNITGTVNLLEYCRQYDVEKIVYASSAAVYGQPEYLGVDEEHPVNPISYYGISKHTPEHYLKVFHQLYDLDYTILRYANAYGIRQDPKGEGGVISIFVDKFLQGEQPIIFGDGEQTRDFVYVDDIAEANLAALEHGSGEIINISCNIQTSINDLVATMNQITGLDLKTVYQGARSGDIRDSYLVNDKAQDILDWEPQYDLQTGLKETFAYYRDQYNLNQEIAATKE</sequence>
<dbReference type="Gene3D" id="3.40.50.720">
    <property type="entry name" value="NAD(P)-binding Rossmann-like Domain"/>
    <property type="match status" value="1"/>
</dbReference>
<accession>L0KCH3</accession>
<dbReference type="InterPro" id="IPR036291">
    <property type="entry name" value="NAD(P)-bd_dom_sf"/>
</dbReference>
<dbReference type="OrthoDB" id="142826at2"/>
<dbReference type="CDD" id="cd05256">
    <property type="entry name" value="UDP_AE_SDR_e"/>
    <property type="match status" value="1"/>
</dbReference>
<dbReference type="InterPro" id="IPR001509">
    <property type="entry name" value="Epimerase_deHydtase"/>
</dbReference>
<dbReference type="AlphaFoldDB" id="L0KCH3"/>
<protein>
    <submittedName>
        <fullName evidence="3">UDP-glucose 4-epimerase</fullName>
    </submittedName>
</protein>
<evidence type="ECO:0000313" key="3">
    <source>
        <dbReference type="EMBL" id="AGB42250.1"/>
    </source>
</evidence>
<dbReference type="PANTHER" id="PTHR43000">
    <property type="entry name" value="DTDP-D-GLUCOSE 4,6-DEHYDRATASE-RELATED"/>
    <property type="match status" value="1"/>
</dbReference>
<evidence type="ECO:0000313" key="4">
    <source>
        <dbReference type="Proteomes" id="UP000010880"/>
    </source>
</evidence>
<dbReference type="Pfam" id="PF01370">
    <property type="entry name" value="Epimerase"/>
    <property type="match status" value="1"/>
</dbReference>
<gene>
    <name evidence="3" type="ordered locus">Halha_2376</name>
</gene>